<dbReference type="RefSeq" id="WP_044940883.1">
    <property type="nucleotide sequence ID" value="NZ_KN174163.1"/>
</dbReference>
<evidence type="ECO:0000256" key="4">
    <source>
        <dbReference type="ARBA" id="ARBA00022840"/>
    </source>
</evidence>
<dbReference type="EMBL" id="ADLO01000056">
    <property type="protein sequence ID" value="KGF55538.1"/>
    <property type="molecule type" value="Genomic_DNA"/>
</dbReference>
<feature type="domain" description="ABC transporter" evidence="8">
    <location>
        <begin position="335"/>
        <end position="568"/>
    </location>
</feature>
<dbReference type="SUPFAM" id="SSF90123">
    <property type="entry name" value="ABC transporter transmembrane region"/>
    <property type="match status" value="1"/>
</dbReference>
<keyword evidence="3" id="KW-0547">Nucleotide-binding</keyword>
<dbReference type="HOGENOM" id="CLU_000604_84_9_9"/>
<dbReference type="InterPro" id="IPR027417">
    <property type="entry name" value="P-loop_NTPase"/>
</dbReference>
<evidence type="ECO:0000313" key="10">
    <source>
        <dbReference type="EMBL" id="KGF55538.1"/>
    </source>
</evidence>
<evidence type="ECO:0000256" key="2">
    <source>
        <dbReference type="ARBA" id="ARBA00022692"/>
    </source>
</evidence>
<dbReference type="Gene3D" id="1.20.1560.10">
    <property type="entry name" value="ABC transporter type 1, transmembrane domain"/>
    <property type="match status" value="1"/>
</dbReference>
<dbReference type="CDD" id="cd07346">
    <property type="entry name" value="ABC_6TM_exporters"/>
    <property type="match status" value="1"/>
</dbReference>
<dbReference type="PATRIC" id="fig|742738.3.peg.1903"/>
<dbReference type="SMART" id="SM00382">
    <property type="entry name" value="AAA"/>
    <property type="match status" value="1"/>
</dbReference>
<accession>A0A096B7Z0</accession>
<feature type="transmembrane region" description="Helical" evidence="7">
    <location>
        <begin position="160"/>
        <end position="180"/>
    </location>
</feature>
<sequence>MLKRMFALSDQGAKDLNKGIAATTLSNLCLIAPVSLLVMVVWELLNVISGSESSIQDNIPLFIGMTVVLFIVVFLTQWLQYNKTYTVAYEESANRRIVLAEKLRKLPLSFFGKRDLSDLTTTIMGDCTALERVFSNAIPQLFGTVFMFIITAIGLLILDWRMGLCIVAPVPVAALVVFAARKAQSNAESANMDAKRAAYDGVQEYLDTIQELKSCSREDEYLEGLEKKLDYVVRCSFRNEIAPGAATTTAQFILRFGLVAVLLVGGWLVAAGSLSIPMFVLYLLFAGRIYDPFTSCFMLMAEIFSSLVSVTRMKQIDATPEQTGTNVCNNKGYDIEFKNVVFSYNKEPVLKGVSFVAKQGEVTALVGPSGSGKSTASKLAARFWDADSGSITLGGVDVKTVEPETLFKNYAIVFQDVMLFDESVMENIRLGRGDATDEEVMAAARAAQCEEFIKRLPQGYQTNIGENGSALSGGERQRISIARALLKNAPIVLLDEATASMDAESETLVQDALSVLLKDKTVMVIAHRMRTVANADKIVVLDDGKVSEMGTPTELMAKGGLYAHLVELQQGR</sequence>
<keyword evidence="4" id="KW-0067">ATP-binding</keyword>
<dbReference type="eggNOG" id="COG1132">
    <property type="taxonomic scope" value="Bacteria"/>
</dbReference>
<dbReference type="GO" id="GO:0034040">
    <property type="term" value="F:ATPase-coupled lipid transmembrane transporter activity"/>
    <property type="evidence" value="ECO:0007669"/>
    <property type="project" value="TreeGrafter"/>
</dbReference>
<dbReference type="GO" id="GO:0005886">
    <property type="term" value="C:plasma membrane"/>
    <property type="evidence" value="ECO:0007669"/>
    <property type="project" value="UniProtKB-SubCell"/>
</dbReference>
<evidence type="ECO:0000313" key="11">
    <source>
        <dbReference type="Proteomes" id="UP000029585"/>
    </source>
</evidence>
<dbReference type="GO" id="GO:0005524">
    <property type="term" value="F:ATP binding"/>
    <property type="evidence" value="ECO:0007669"/>
    <property type="project" value="UniProtKB-KW"/>
</dbReference>
<evidence type="ECO:0008006" key="12">
    <source>
        <dbReference type="Google" id="ProtNLM"/>
    </source>
</evidence>
<keyword evidence="11" id="KW-1185">Reference proteome</keyword>
<dbReference type="Pfam" id="PF00664">
    <property type="entry name" value="ABC_membrane"/>
    <property type="match status" value="1"/>
</dbReference>
<dbReference type="InterPro" id="IPR011527">
    <property type="entry name" value="ABC1_TM_dom"/>
</dbReference>
<feature type="transmembrane region" description="Helical" evidence="7">
    <location>
        <begin position="61"/>
        <end position="79"/>
    </location>
</feature>
<dbReference type="InterPro" id="IPR036640">
    <property type="entry name" value="ABC1_TM_sf"/>
</dbReference>
<dbReference type="InterPro" id="IPR003593">
    <property type="entry name" value="AAA+_ATPase"/>
</dbReference>
<dbReference type="PROSITE" id="PS50893">
    <property type="entry name" value="ABC_TRANSPORTER_2"/>
    <property type="match status" value="1"/>
</dbReference>
<dbReference type="InterPro" id="IPR017871">
    <property type="entry name" value="ABC_transporter-like_CS"/>
</dbReference>
<dbReference type="PROSITE" id="PS00211">
    <property type="entry name" value="ABC_TRANSPORTER_1"/>
    <property type="match status" value="1"/>
</dbReference>
<dbReference type="InterPro" id="IPR039421">
    <property type="entry name" value="Type_1_exporter"/>
</dbReference>
<dbReference type="Gene3D" id="3.40.50.300">
    <property type="entry name" value="P-loop containing nucleotide triphosphate hydrolases"/>
    <property type="match status" value="1"/>
</dbReference>
<dbReference type="PROSITE" id="PS50929">
    <property type="entry name" value="ABC_TM1F"/>
    <property type="match status" value="1"/>
</dbReference>
<dbReference type="FunFam" id="3.40.50.300:FF:001443">
    <property type="entry name" value="ABC transporter, ATP-binding protein"/>
    <property type="match status" value="1"/>
</dbReference>
<protein>
    <recommendedName>
        <fullName evidence="12">ABC transporter ATP-binding protein</fullName>
    </recommendedName>
</protein>
<comment type="caution">
    <text evidence="10">The sequence shown here is derived from an EMBL/GenBank/DDBJ whole genome shotgun (WGS) entry which is preliminary data.</text>
</comment>
<name>A0A096B7Z0_FLAPL</name>
<dbReference type="GO" id="GO:0016887">
    <property type="term" value="F:ATP hydrolysis activity"/>
    <property type="evidence" value="ECO:0007669"/>
    <property type="project" value="InterPro"/>
</dbReference>
<dbReference type="Proteomes" id="UP000029585">
    <property type="component" value="Unassembled WGS sequence"/>
</dbReference>
<evidence type="ECO:0000259" key="8">
    <source>
        <dbReference type="PROSITE" id="PS50893"/>
    </source>
</evidence>
<reference evidence="10 11" key="1">
    <citation type="submission" date="2011-08" db="EMBL/GenBank/DDBJ databases">
        <title>The Genome Sequence of Clostridium orbiscindens 1_3_50AFAA.</title>
        <authorList>
            <consortium name="The Broad Institute Genome Sequencing Platform"/>
            <person name="Earl A."/>
            <person name="Ward D."/>
            <person name="Feldgarden M."/>
            <person name="Gevers D."/>
            <person name="Daigneault M."/>
            <person name="Strauss J."/>
            <person name="Allen-Vercoe E."/>
            <person name="Young S.K."/>
            <person name="Zeng Q."/>
            <person name="Gargeya S."/>
            <person name="Fitzgerald M."/>
            <person name="Haas B."/>
            <person name="Abouelleil A."/>
            <person name="Alvarado L."/>
            <person name="Arachchi H.M."/>
            <person name="Berlin A."/>
            <person name="Brown A."/>
            <person name="Chapman S.B."/>
            <person name="Chen Z."/>
            <person name="Dunbar C."/>
            <person name="Freedman E."/>
            <person name="Gearin G."/>
            <person name="Gellesch M."/>
            <person name="Goldberg J."/>
            <person name="Griggs A."/>
            <person name="Gujja S."/>
            <person name="Heiman D."/>
            <person name="Howarth C."/>
            <person name="Larson L."/>
            <person name="Lui A."/>
            <person name="MacDonald P.J.P."/>
            <person name="Montmayeur A."/>
            <person name="Murphy C."/>
            <person name="Neiman D."/>
            <person name="Pearson M."/>
            <person name="Priest M."/>
            <person name="Roberts A."/>
            <person name="Saif S."/>
            <person name="Shea T."/>
            <person name="Shenoy N."/>
            <person name="Sisk P."/>
            <person name="Stolte C."/>
            <person name="Sykes S."/>
            <person name="Wortman J."/>
            <person name="Nusbaum C."/>
            <person name="Birren B."/>
        </authorList>
    </citation>
    <scope>NUCLEOTIDE SEQUENCE [LARGE SCALE GENOMIC DNA]</scope>
    <source>
        <strain evidence="10 11">1_3_50AFAA</strain>
    </source>
</reference>
<keyword evidence="6 7" id="KW-0472">Membrane</keyword>
<dbReference type="SUPFAM" id="SSF52540">
    <property type="entry name" value="P-loop containing nucleoside triphosphate hydrolases"/>
    <property type="match status" value="1"/>
</dbReference>
<dbReference type="PANTHER" id="PTHR24221:SF397">
    <property type="entry name" value="ABC TRANSPORTER, ATP-BINDING TRANSMEMBRANE PROTEIN"/>
    <property type="match status" value="1"/>
</dbReference>
<evidence type="ECO:0000256" key="1">
    <source>
        <dbReference type="ARBA" id="ARBA00004651"/>
    </source>
</evidence>
<proteinExistence type="predicted"/>
<evidence type="ECO:0000256" key="5">
    <source>
        <dbReference type="ARBA" id="ARBA00022989"/>
    </source>
</evidence>
<dbReference type="AlphaFoldDB" id="A0A096B7Z0"/>
<dbReference type="GO" id="GO:0140359">
    <property type="term" value="F:ABC-type transporter activity"/>
    <property type="evidence" value="ECO:0007669"/>
    <property type="project" value="InterPro"/>
</dbReference>
<feature type="transmembrane region" description="Helical" evidence="7">
    <location>
        <begin position="20"/>
        <end position="41"/>
    </location>
</feature>
<organism evidence="10 11">
    <name type="scientific">Flavonifractor plautii 1_3_50AFAA</name>
    <dbReference type="NCBI Taxonomy" id="742738"/>
    <lineage>
        <taxon>Bacteria</taxon>
        <taxon>Bacillati</taxon>
        <taxon>Bacillota</taxon>
        <taxon>Clostridia</taxon>
        <taxon>Eubacteriales</taxon>
        <taxon>Oscillospiraceae</taxon>
        <taxon>Flavonifractor</taxon>
    </lineage>
</organism>
<dbReference type="Pfam" id="PF00005">
    <property type="entry name" value="ABC_tran"/>
    <property type="match status" value="1"/>
</dbReference>
<keyword evidence="2 7" id="KW-0812">Transmembrane</keyword>
<feature type="transmembrane region" description="Helical" evidence="7">
    <location>
        <begin position="258"/>
        <end position="286"/>
    </location>
</feature>
<gene>
    <name evidence="10" type="ORF">HMPREF9460_01851</name>
</gene>
<feature type="domain" description="ABC transmembrane type-1" evidence="9">
    <location>
        <begin position="19"/>
        <end position="305"/>
    </location>
</feature>
<evidence type="ECO:0000259" key="9">
    <source>
        <dbReference type="PROSITE" id="PS50929"/>
    </source>
</evidence>
<feature type="transmembrane region" description="Helical" evidence="7">
    <location>
        <begin position="133"/>
        <end position="154"/>
    </location>
</feature>
<evidence type="ECO:0000256" key="7">
    <source>
        <dbReference type="SAM" id="Phobius"/>
    </source>
</evidence>
<comment type="subcellular location">
    <subcellularLocation>
        <location evidence="1">Cell membrane</location>
        <topology evidence="1">Multi-pass membrane protein</topology>
    </subcellularLocation>
</comment>
<evidence type="ECO:0000256" key="6">
    <source>
        <dbReference type="ARBA" id="ARBA00023136"/>
    </source>
</evidence>
<keyword evidence="5 7" id="KW-1133">Transmembrane helix</keyword>
<dbReference type="InterPro" id="IPR003439">
    <property type="entry name" value="ABC_transporter-like_ATP-bd"/>
</dbReference>
<evidence type="ECO:0000256" key="3">
    <source>
        <dbReference type="ARBA" id="ARBA00022741"/>
    </source>
</evidence>
<dbReference type="PANTHER" id="PTHR24221">
    <property type="entry name" value="ATP-BINDING CASSETTE SUB-FAMILY B"/>
    <property type="match status" value="1"/>
</dbReference>